<dbReference type="SUPFAM" id="SSF52833">
    <property type="entry name" value="Thioredoxin-like"/>
    <property type="match status" value="1"/>
</dbReference>
<dbReference type="KEGG" id="ptaw:DW352_23900"/>
<dbReference type="InterPro" id="IPR004045">
    <property type="entry name" value="Glutathione_S-Trfase_N"/>
</dbReference>
<dbReference type="EMBL" id="CP031417">
    <property type="protein sequence ID" value="AXK83293.1"/>
    <property type="molecule type" value="Genomic_DNA"/>
</dbReference>
<dbReference type="CDD" id="cd03178">
    <property type="entry name" value="GST_C_Ure2p_like"/>
    <property type="match status" value="1"/>
</dbReference>
<feature type="domain" description="GST C-terminal" evidence="2">
    <location>
        <begin position="89"/>
        <end position="224"/>
    </location>
</feature>
<evidence type="ECO:0000313" key="3">
    <source>
        <dbReference type="EMBL" id="AXK83293.1"/>
    </source>
</evidence>
<dbReference type="InterPro" id="IPR036249">
    <property type="entry name" value="Thioredoxin-like_sf"/>
</dbReference>
<dbReference type="Gene3D" id="3.40.30.10">
    <property type="entry name" value="Glutaredoxin"/>
    <property type="match status" value="1"/>
</dbReference>
<evidence type="ECO:0000313" key="4">
    <source>
        <dbReference type="Proteomes" id="UP000254889"/>
    </source>
</evidence>
<dbReference type="PROSITE" id="PS50405">
    <property type="entry name" value="GST_CTER"/>
    <property type="match status" value="1"/>
</dbReference>
<dbReference type="InterPro" id="IPR004046">
    <property type="entry name" value="GST_C"/>
</dbReference>
<dbReference type="Pfam" id="PF13409">
    <property type="entry name" value="GST_N_2"/>
    <property type="match status" value="1"/>
</dbReference>
<protein>
    <submittedName>
        <fullName evidence="3">Glutathione S-transferase family protein</fullName>
    </submittedName>
</protein>
<gene>
    <name evidence="3" type="ORF">DW352_23900</name>
</gene>
<dbReference type="GO" id="GO:0016740">
    <property type="term" value="F:transferase activity"/>
    <property type="evidence" value="ECO:0007669"/>
    <property type="project" value="UniProtKB-KW"/>
</dbReference>
<dbReference type="SFLD" id="SFLDG01151">
    <property type="entry name" value="Main.2:_Nu-like"/>
    <property type="match status" value="1"/>
</dbReference>
<dbReference type="InterPro" id="IPR036282">
    <property type="entry name" value="Glutathione-S-Trfase_C_sf"/>
</dbReference>
<dbReference type="PANTHER" id="PTHR44051">
    <property type="entry name" value="GLUTATHIONE S-TRANSFERASE-RELATED"/>
    <property type="match status" value="1"/>
</dbReference>
<dbReference type="CDD" id="cd03048">
    <property type="entry name" value="GST_N_Ure2p_like"/>
    <property type="match status" value="1"/>
</dbReference>
<keyword evidence="4" id="KW-1185">Reference proteome</keyword>
<dbReference type="SUPFAM" id="SSF47616">
    <property type="entry name" value="GST C-terminal domain-like"/>
    <property type="match status" value="1"/>
</dbReference>
<dbReference type="InterPro" id="IPR010987">
    <property type="entry name" value="Glutathione-S-Trfase_C-like"/>
</dbReference>
<keyword evidence="3" id="KW-0808">Transferase</keyword>
<dbReference type="RefSeq" id="WP_115693672.1">
    <property type="nucleotide sequence ID" value="NZ_CP031417.1"/>
</dbReference>
<dbReference type="PANTHER" id="PTHR44051:SF8">
    <property type="entry name" value="GLUTATHIONE S-TRANSFERASE GSTA"/>
    <property type="match status" value="1"/>
</dbReference>
<dbReference type="Gene3D" id="1.20.1050.10">
    <property type="match status" value="1"/>
</dbReference>
<feature type="domain" description="GST N-terminal" evidence="1">
    <location>
        <begin position="1"/>
        <end position="86"/>
    </location>
</feature>
<dbReference type="InterPro" id="IPR040079">
    <property type="entry name" value="Glutathione_S-Trfase"/>
</dbReference>
<dbReference type="PROSITE" id="PS50404">
    <property type="entry name" value="GST_NTER"/>
    <property type="match status" value="1"/>
</dbReference>
<dbReference type="Pfam" id="PF00043">
    <property type="entry name" value="GST_C"/>
    <property type="match status" value="1"/>
</dbReference>
<sequence>MIDFYALTSPNVQKIFIMLEECELPYNLKTVDVWANEQFTPEFTKINPLQKVPAIVDSEGPGGKPYTVIESGAILLYLADKTGKFVPKDKTAYFDMTQWLMVQMANLGPMCGQLVHFSKFAGPGQEYGASRYRTMVNKIFDVYEQRLTGRPFIAGDEYTIADMAAFPWLRNAAFLGLDAAKRPHVKAWVEKLEARDGVKRALAKVATITSARDTATDDQKDRYFGRGKYAVA</sequence>
<dbReference type="SFLD" id="SFLDG00358">
    <property type="entry name" value="Main_(cytGST)"/>
    <property type="match status" value="1"/>
</dbReference>
<dbReference type="AlphaFoldDB" id="A0A346A296"/>
<evidence type="ECO:0000259" key="1">
    <source>
        <dbReference type="PROSITE" id="PS50404"/>
    </source>
</evidence>
<name>A0A346A296_9HYPH</name>
<dbReference type="Proteomes" id="UP000254889">
    <property type="component" value="Chromosome"/>
</dbReference>
<evidence type="ECO:0000259" key="2">
    <source>
        <dbReference type="PROSITE" id="PS50405"/>
    </source>
</evidence>
<accession>A0A346A296</accession>
<proteinExistence type="predicted"/>
<organism evidence="3 4">
    <name type="scientific">Pseudolabrys taiwanensis</name>
    <dbReference type="NCBI Taxonomy" id="331696"/>
    <lineage>
        <taxon>Bacteria</taxon>
        <taxon>Pseudomonadati</taxon>
        <taxon>Pseudomonadota</taxon>
        <taxon>Alphaproteobacteria</taxon>
        <taxon>Hyphomicrobiales</taxon>
        <taxon>Xanthobacteraceae</taxon>
        <taxon>Pseudolabrys</taxon>
    </lineage>
</organism>
<reference evidence="3 4" key="1">
    <citation type="submission" date="2018-07" db="EMBL/GenBank/DDBJ databases">
        <authorList>
            <person name="Quirk P.G."/>
            <person name="Krulwich T.A."/>
        </authorList>
    </citation>
    <scope>NUCLEOTIDE SEQUENCE [LARGE SCALE GENOMIC DNA]</scope>
    <source>
        <strain evidence="3 4">CC-BB4</strain>
    </source>
</reference>
<dbReference type="SFLD" id="SFLDS00019">
    <property type="entry name" value="Glutathione_Transferase_(cytos"/>
    <property type="match status" value="1"/>
</dbReference>
<dbReference type="OrthoDB" id="9803562at2"/>